<evidence type="ECO:0000313" key="2">
    <source>
        <dbReference type="Proteomes" id="UP000682782"/>
    </source>
</evidence>
<accession>A0AC61MXQ6</accession>
<gene>
    <name evidence="1" type="ORF">JYE49_03410</name>
</gene>
<keyword evidence="2" id="KW-1185">Reference proteome</keyword>
<protein>
    <submittedName>
        <fullName evidence="1">YesL family protein</fullName>
    </submittedName>
</protein>
<dbReference type="Proteomes" id="UP000682782">
    <property type="component" value="Chromosome"/>
</dbReference>
<reference evidence="1" key="1">
    <citation type="submission" date="2021-01" db="EMBL/GenBank/DDBJ databases">
        <title>Complete genome sequence of Clostridiales bacterium R-7.</title>
        <authorList>
            <person name="Mahoney-Kurpe S.C."/>
            <person name="Palevich N."/>
            <person name="Koike S."/>
            <person name="Moon C.D."/>
            <person name="Attwood G.T."/>
        </authorList>
    </citation>
    <scope>NUCLEOTIDE SEQUENCE</scope>
    <source>
        <strain evidence="1">R-7</strain>
    </source>
</reference>
<evidence type="ECO:0000313" key="1">
    <source>
        <dbReference type="EMBL" id="QUC67767.1"/>
    </source>
</evidence>
<proteinExistence type="predicted"/>
<organism evidence="1 2">
    <name type="scientific">Aristaeella hokkaidonensis</name>
    <dbReference type="NCBI Taxonomy" id="3046382"/>
    <lineage>
        <taxon>Bacteria</taxon>
        <taxon>Bacillati</taxon>
        <taxon>Bacillota</taxon>
        <taxon>Clostridia</taxon>
        <taxon>Eubacteriales</taxon>
        <taxon>Aristaeellaceae</taxon>
        <taxon>Aristaeella</taxon>
    </lineage>
</organism>
<name>A0AC61MXQ6_9FIRM</name>
<dbReference type="EMBL" id="CP068393">
    <property type="protein sequence ID" value="QUC67767.1"/>
    <property type="molecule type" value="Genomic_DNA"/>
</dbReference>
<sequence length="345" mass="39406">MFGRMMNNYYYGKSGKGDFRKEDLPQNRRQLFRDTLKTRLSALCRINLLYMLIFLPAMLVIMFSFTNILSTTSNLMMVEQNDYAGFVEQVTQNEQEVTITEEQFNELKNADVNLGDMLDSTVFRMLLLLIPCIAITGPFTAGLSYITRNWARDEHAFIWTDFKDAVKANWKQSLVLSLITSVLPIAAYVGWRFYGQLAQNNMIMIVPQVLVVLVGMIWSISITYMHPLVVTYELKTKDVIRNGLLLGVARLPMSVAIRLLHCVPALIGGLLIWFWNPMIGMLILFAYYALIGFSISRFITASYTNAVFDKYINPRIEGAKVNQGIYKPEDDDDEEDEAVEGDTDN</sequence>